<proteinExistence type="predicted"/>
<evidence type="ECO:0000313" key="2">
    <source>
        <dbReference type="EMBL" id="KAF5730866.1"/>
    </source>
</evidence>
<dbReference type="EMBL" id="JAAARO010000019">
    <property type="protein sequence ID" value="KAF5730866.1"/>
    <property type="molecule type" value="Genomic_DNA"/>
</dbReference>
<keyword evidence="3" id="KW-1185">Reference proteome</keyword>
<protein>
    <submittedName>
        <fullName evidence="2">Uncharacterized protein</fullName>
    </submittedName>
</protein>
<dbReference type="PANTHER" id="PTHR48223:SF1">
    <property type="entry name" value="ABC TRANSMEMBRANE TYPE-1 DOMAIN-CONTAINING PROTEIN"/>
    <property type="match status" value="1"/>
</dbReference>
<dbReference type="AlphaFoldDB" id="A0A7J7CAV3"/>
<keyword evidence="1" id="KW-1133">Transmembrane helix</keyword>
<dbReference type="PANTHER" id="PTHR48223">
    <property type="entry name" value="DEFECTIVE 2759, PUTATIVE ISOFORM 1-RELATED"/>
    <property type="match status" value="1"/>
</dbReference>
<name>A0A7J7CAV3_TRIWF</name>
<accession>A0A7J7CAV3</accession>
<comment type="caution">
    <text evidence="2">The sequence shown here is derived from an EMBL/GenBank/DDBJ whole genome shotgun (WGS) entry which is preliminary data.</text>
</comment>
<reference evidence="2 3" key="1">
    <citation type="journal article" date="2020" name="Nat. Commun.">
        <title>Genome of Tripterygium wilfordii and identification of cytochrome P450 involved in triptolide biosynthesis.</title>
        <authorList>
            <person name="Tu L."/>
            <person name="Su P."/>
            <person name="Zhang Z."/>
            <person name="Gao L."/>
            <person name="Wang J."/>
            <person name="Hu T."/>
            <person name="Zhou J."/>
            <person name="Zhang Y."/>
            <person name="Zhao Y."/>
            <person name="Liu Y."/>
            <person name="Song Y."/>
            <person name="Tong Y."/>
            <person name="Lu Y."/>
            <person name="Yang J."/>
            <person name="Xu C."/>
            <person name="Jia M."/>
            <person name="Peters R.J."/>
            <person name="Huang L."/>
            <person name="Gao W."/>
        </authorList>
    </citation>
    <scope>NUCLEOTIDE SEQUENCE [LARGE SCALE GENOMIC DNA]</scope>
    <source>
        <strain evidence="3">cv. XIE 37</strain>
        <tissue evidence="2">Leaf</tissue>
    </source>
</reference>
<organism evidence="2 3">
    <name type="scientific">Tripterygium wilfordii</name>
    <name type="common">Thunder God vine</name>
    <dbReference type="NCBI Taxonomy" id="458696"/>
    <lineage>
        <taxon>Eukaryota</taxon>
        <taxon>Viridiplantae</taxon>
        <taxon>Streptophyta</taxon>
        <taxon>Embryophyta</taxon>
        <taxon>Tracheophyta</taxon>
        <taxon>Spermatophyta</taxon>
        <taxon>Magnoliopsida</taxon>
        <taxon>eudicotyledons</taxon>
        <taxon>Gunneridae</taxon>
        <taxon>Pentapetalae</taxon>
        <taxon>rosids</taxon>
        <taxon>fabids</taxon>
        <taxon>Celastrales</taxon>
        <taxon>Celastraceae</taxon>
        <taxon>Tripterygium</taxon>
    </lineage>
</organism>
<dbReference type="InParanoid" id="A0A7J7CAV3"/>
<keyword evidence="1" id="KW-0812">Transmembrane</keyword>
<evidence type="ECO:0000256" key="1">
    <source>
        <dbReference type="SAM" id="Phobius"/>
    </source>
</evidence>
<evidence type="ECO:0000313" key="3">
    <source>
        <dbReference type="Proteomes" id="UP000593562"/>
    </source>
</evidence>
<dbReference type="Proteomes" id="UP000593562">
    <property type="component" value="Unassembled WGS sequence"/>
</dbReference>
<gene>
    <name evidence="2" type="ORF">HS088_TW19G00468</name>
</gene>
<sequence length="185" mass="21052">MRVLETGMMALVIHQVQGSHGTFSSRPVSWSKGVKLKQRAVMIPIAGRSGRCFSLKQKLHTSIPCVVAVYMIHGADVLKDLTPLWVLGPLIVALYIKMFQALCALYVFTFRQSVLVNVAQGKLKGDVGARVWDPLANIKKNHKQLLRKKLEELKEWVVEMYLDFVESIWPYYCKTIKLLQRANLI</sequence>
<keyword evidence="1" id="KW-0472">Membrane</keyword>
<feature type="transmembrane region" description="Helical" evidence="1">
    <location>
        <begin position="59"/>
        <end position="78"/>
    </location>
</feature>
<feature type="transmembrane region" description="Helical" evidence="1">
    <location>
        <begin position="84"/>
        <end position="108"/>
    </location>
</feature>